<dbReference type="GO" id="GO:0004129">
    <property type="term" value="F:cytochrome-c oxidase activity"/>
    <property type="evidence" value="ECO:0007669"/>
    <property type="project" value="UniProtKB-EC"/>
</dbReference>
<feature type="non-terminal residue" evidence="3">
    <location>
        <position position="156"/>
    </location>
</feature>
<keyword evidence="1" id="KW-0249">Electron transport</keyword>
<comment type="similarity">
    <text evidence="1">Belongs to the heme-copper respiratory oxidase family.</text>
</comment>
<dbReference type="Gene3D" id="1.20.210.10">
    <property type="entry name" value="Cytochrome c oxidase-like, subunit I domain"/>
    <property type="match status" value="1"/>
</dbReference>
<dbReference type="AlphaFoldDB" id="A0AAV5RD02"/>
<feature type="transmembrane region" description="Helical" evidence="2">
    <location>
        <begin position="23"/>
        <end position="48"/>
    </location>
</feature>
<dbReference type="InterPro" id="IPR000883">
    <property type="entry name" value="Cyt_C_Oxase_1"/>
</dbReference>
<evidence type="ECO:0000313" key="4">
    <source>
        <dbReference type="Proteomes" id="UP001378960"/>
    </source>
</evidence>
<keyword evidence="1" id="KW-0479">Metal-binding</keyword>
<accession>A0AAV5RD02</accession>
<dbReference type="InterPro" id="IPR036927">
    <property type="entry name" value="Cyt_c_oxase-like_su1_sf"/>
</dbReference>
<dbReference type="PANTHER" id="PTHR10422:SF18">
    <property type="entry name" value="CYTOCHROME C OXIDASE SUBUNIT 1"/>
    <property type="match status" value="1"/>
</dbReference>
<keyword evidence="1" id="KW-0813">Transport</keyword>
<dbReference type="SUPFAM" id="SSF81442">
    <property type="entry name" value="Cytochrome c oxidase subunit I-like"/>
    <property type="match status" value="1"/>
</dbReference>
<protein>
    <recommendedName>
        <fullName evidence="1">Cytochrome c oxidase subunit 1</fullName>
        <ecNumber evidence="1">7.1.1.9</ecNumber>
    </recommendedName>
</protein>
<keyword evidence="1 2" id="KW-0812">Transmembrane</keyword>
<sequence length="156" mass="17868">MSLVLRLELAAPGNQLLMGNHQLFNVIVTAHAVLMVFFLIMPVTMGFFGKEIKRMIMIDSNNYYKNKIPAQIVFNKKDLELAKYLYNLLKIGKIKELSSEHKYYPPILTHSVGQGELNESNSLELLNKKKIESILDNINYLPVLDIDKSEINTNGW</sequence>
<dbReference type="GO" id="GO:0020037">
    <property type="term" value="F:heme binding"/>
    <property type="evidence" value="ECO:0007669"/>
    <property type="project" value="InterPro"/>
</dbReference>
<evidence type="ECO:0000313" key="3">
    <source>
        <dbReference type="EMBL" id="GMM49028.1"/>
    </source>
</evidence>
<geneLocation type="mitochondrion" evidence="3"/>
<evidence type="ECO:0000256" key="2">
    <source>
        <dbReference type="SAM" id="Phobius"/>
    </source>
</evidence>
<dbReference type="EC" id="7.1.1.9" evidence="1"/>
<organism evidence="3 4">
    <name type="scientific">Pichia kluyveri</name>
    <name type="common">Yeast</name>
    <dbReference type="NCBI Taxonomy" id="36015"/>
    <lineage>
        <taxon>Eukaryota</taxon>
        <taxon>Fungi</taxon>
        <taxon>Dikarya</taxon>
        <taxon>Ascomycota</taxon>
        <taxon>Saccharomycotina</taxon>
        <taxon>Pichiomycetes</taxon>
        <taxon>Pichiales</taxon>
        <taxon>Pichiaceae</taxon>
        <taxon>Pichia</taxon>
    </lineage>
</organism>
<keyword evidence="1" id="KW-0679">Respiratory chain</keyword>
<keyword evidence="1" id="KW-0999">Mitochondrion inner membrane</keyword>
<dbReference type="EMBL" id="BTGB01000010">
    <property type="protein sequence ID" value="GMM49028.1"/>
    <property type="molecule type" value="Genomic_DNA"/>
</dbReference>
<comment type="pathway">
    <text evidence="1">Energy metabolism; oxidative phosphorylation.</text>
</comment>
<keyword evidence="1 2" id="KW-0472">Membrane</keyword>
<dbReference type="Proteomes" id="UP001378960">
    <property type="component" value="Unassembled WGS sequence"/>
</dbReference>
<keyword evidence="1" id="KW-0408">Iron</keyword>
<keyword evidence="1 3" id="KW-0496">Mitochondrion</keyword>
<name>A0AAV5RD02_PICKL</name>
<comment type="catalytic activity">
    <reaction evidence="1">
        <text>4 Fe(II)-[cytochrome c] + O2 + 8 H(+)(in) = 4 Fe(III)-[cytochrome c] + 2 H2O + 4 H(+)(out)</text>
        <dbReference type="Rhea" id="RHEA:11436"/>
        <dbReference type="Rhea" id="RHEA-COMP:10350"/>
        <dbReference type="Rhea" id="RHEA-COMP:14399"/>
        <dbReference type="ChEBI" id="CHEBI:15377"/>
        <dbReference type="ChEBI" id="CHEBI:15378"/>
        <dbReference type="ChEBI" id="CHEBI:15379"/>
        <dbReference type="ChEBI" id="CHEBI:29033"/>
        <dbReference type="ChEBI" id="CHEBI:29034"/>
        <dbReference type="EC" id="7.1.1.9"/>
    </reaction>
</comment>
<comment type="function">
    <text evidence="1">Component of the cytochrome c oxidase, the last enzyme in the mitochondrial electron transport chain which drives oxidative phosphorylation. The respiratory chain contains 3 multisubunit complexes succinate dehydrogenase (complex II, CII), ubiquinol-cytochrome c oxidoreductase (cytochrome b-c1 complex, complex III, CIII) and cytochrome c oxidase (complex IV, CIV), that cooperate to transfer electrons derived from NADH and succinate to molecular oxygen, creating an electrochemical gradient over the inner membrane that drives transmembrane transport and the ATP synthase. Cytochrome c oxidase is the component of the respiratory chain that catalyzes the reduction of oxygen to water. Electrons originating from reduced cytochrome c in the intermembrane space (IMS) are transferred via the dinuclear copper A center (CU(A)) of subunit 2 and heme A of subunit 1 to the active site in subunit 1, a binuclear center (BNC) formed by heme A3 and copper B (CU(B)). The BNC reduces molecular oxygen to 2 water molecules using 4 electrons from cytochrome c in the IMS and 4 protons from the mitochondrial matrix.</text>
</comment>
<dbReference type="GO" id="GO:0006123">
    <property type="term" value="P:mitochondrial electron transport, cytochrome c to oxygen"/>
    <property type="evidence" value="ECO:0007669"/>
    <property type="project" value="TreeGrafter"/>
</dbReference>
<keyword evidence="2" id="KW-1133">Transmembrane helix</keyword>
<evidence type="ECO:0000256" key="1">
    <source>
        <dbReference type="RuleBase" id="RU000369"/>
    </source>
</evidence>
<dbReference type="PRINTS" id="PR01165">
    <property type="entry name" value="CYCOXIDASEI"/>
</dbReference>
<keyword evidence="4" id="KW-1185">Reference proteome</keyword>
<keyword evidence="1" id="KW-0349">Heme</keyword>
<reference evidence="3 4" key="1">
    <citation type="journal article" date="2023" name="Elife">
        <title>Identification of key yeast species and microbe-microbe interactions impacting larval growth of Drosophila in the wild.</title>
        <authorList>
            <person name="Mure A."/>
            <person name="Sugiura Y."/>
            <person name="Maeda R."/>
            <person name="Honda K."/>
            <person name="Sakurai N."/>
            <person name="Takahashi Y."/>
            <person name="Watada M."/>
            <person name="Katoh T."/>
            <person name="Gotoh A."/>
            <person name="Gotoh Y."/>
            <person name="Taniguchi I."/>
            <person name="Nakamura K."/>
            <person name="Hayashi T."/>
            <person name="Katayama T."/>
            <person name="Uemura T."/>
            <person name="Hattori Y."/>
        </authorList>
    </citation>
    <scope>NUCLEOTIDE SEQUENCE [LARGE SCALE GENOMIC DNA]</scope>
    <source>
        <strain evidence="3 4">PK-24</strain>
    </source>
</reference>
<dbReference type="GO" id="GO:0005743">
    <property type="term" value="C:mitochondrial inner membrane"/>
    <property type="evidence" value="ECO:0007669"/>
    <property type="project" value="UniProtKB-SubCell"/>
</dbReference>
<proteinExistence type="inferred from homology"/>
<dbReference type="GO" id="GO:0015990">
    <property type="term" value="P:electron transport coupled proton transport"/>
    <property type="evidence" value="ECO:0007669"/>
    <property type="project" value="TreeGrafter"/>
</dbReference>
<dbReference type="PANTHER" id="PTHR10422">
    <property type="entry name" value="CYTOCHROME C OXIDASE SUBUNIT 1"/>
    <property type="match status" value="1"/>
</dbReference>
<gene>
    <name evidence="3" type="ORF">DAPK24_040460</name>
</gene>
<comment type="subcellular location">
    <subcellularLocation>
        <location evidence="1">Mitochondrion inner membrane</location>
        <topology evidence="1">Multi-pass membrane protein</topology>
    </subcellularLocation>
</comment>
<dbReference type="GO" id="GO:0046872">
    <property type="term" value="F:metal ion binding"/>
    <property type="evidence" value="ECO:0007669"/>
    <property type="project" value="UniProtKB-KW"/>
</dbReference>
<keyword evidence="1" id="KW-0186">Copper</keyword>
<comment type="caution">
    <text evidence="3">The sequence shown here is derived from an EMBL/GenBank/DDBJ whole genome shotgun (WGS) entry which is preliminary data.</text>
</comment>